<dbReference type="InterPro" id="IPR037455">
    <property type="entry name" value="LucA/IucC-like"/>
</dbReference>
<organism evidence="5 6">
    <name type="scientific">Arthrobacter bussei</name>
    <dbReference type="NCBI Taxonomy" id="2594179"/>
    <lineage>
        <taxon>Bacteria</taxon>
        <taxon>Bacillati</taxon>
        <taxon>Actinomycetota</taxon>
        <taxon>Actinomycetes</taxon>
        <taxon>Micrococcales</taxon>
        <taxon>Micrococcaceae</taxon>
        <taxon>Arthrobacter</taxon>
    </lineage>
</organism>
<dbReference type="Gene3D" id="3.30.310.280">
    <property type="match status" value="1"/>
</dbReference>
<proteinExistence type="inferred from homology"/>
<dbReference type="EMBL" id="VJXX01000001">
    <property type="protein sequence ID" value="MPY10537.1"/>
    <property type="molecule type" value="Genomic_DNA"/>
</dbReference>
<evidence type="ECO:0000256" key="2">
    <source>
        <dbReference type="ARBA" id="ARBA00007832"/>
    </source>
</evidence>
<dbReference type="RefSeq" id="WP_152813452.1">
    <property type="nucleotide sequence ID" value="NZ_VJXX01000001.1"/>
</dbReference>
<dbReference type="Pfam" id="PF04183">
    <property type="entry name" value="IucA_IucC"/>
    <property type="match status" value="1"/>
</dbReference>
<dbReference type="InterPro" id="IPR022770">
    <property type="entry name" value="IucA/IucC-like_C"/>
</dbReference>
<evidence type="ECO:0000259" key="4">
    <source>
        <dbReference type="Pfam" id="PF06276"/>
    </source>
</evidence>
<dbReference type="GO" id="GO:0016881">
    <property type="term" value="F:acid-amino acid ligase activity"/>
    <property type="evidence" value="ECO:0007669"/>
    <property type="project" value="UniProtKB-ARBA"/>
</dbReference>
<evidence type="ECO:0000256" key="1">
    <source>
        <dbReference type="ARBA" id="ARBA00004924"/>
    </source>
</evidence>
<protein>
    <submittedName>
        <fullName evidence="5">IucA/IucC family siderophore biosynthesis protein</fullName>
    </submittedName>
</protein>
<evidence type="ECO:0000313" key="6">
    <source>
        <dbReference type="Proteomes" id="UP000326464"/>
    </source>
</evidence>
<dbReference type="OrthoDB" id="495728at2"/>
<dbReference type="Gene3D" id="1.10.510.40">
    <property type="match status" value="1"/>
</dbReference>
<feature type="domain" description="Aerobactin siderophore biosynthesis IucA/IucC-like C-terminal" evidence="4">
    <location>
        <begin position="449"/>
        <end position="606"/>
    </location>
</feature>
<evidence type="ECO:0000259" key="3">
    <source>
        <dbReference type="Pfam" id="PF04183"/>
    </source>
</evidence>
<comment type="caution">
    <text evidence="5">The sequence shown here is derived from an EMBL/GenBank/DDBJ whole genome shotgun (WGS) entry which is preliminary data.</text>
</comment>
<feature type="domain" description="Aerobactin siderophore biosynthesis IucA/IucC N-terminal" evidence="3">
    <location>
        <begin position="178"/>
        <end position="427"/>
    </location>
</feature>
<dbReference type="InterPro" id="IPR007310">
    <property type="entry name" value="Aerobactin_biosyn_IucA/IucC_N"/>
</dbReference>
<dbReference type="Gene3D" id="6.10.250.3370">
    <property type="match status" value="1"/>
</dbReference>
<reference evidence="6" key="1">
    <citation type="submission" date="2019-07" db="EMBL/GenBank/DDBJ databases">
        <title>Arthrobacter KR32 sp. nov., isolated from mountain cheese made of cows milk.</title>
        <authorList>
            <person name="Flegler A."/>
        </authorList>
    </citation>
    <scope>NUCLEOTIDE SEQUENCE [LARGE SCALE GENOMIC DNA]</scope>
    <source>
        <strain evidence="6">KR32</strain>
    </source>
</reference>
<dbReference type="Pfam" id="PF06276">
    <property type="entry name" value="FhuF"/>
    <property type="match status" value="1"/>
</dbReference>
<sequence length="628" mass="68566">MTIQLIAGAGPALSGAGPDTDPAADSAVGRFLTPDRWARANRHVTAKAIAEFAHERIIAPEPLGAGWWSVTSDDGALRYVFEARLGVLDHWRVLPDSIRVEGGVEIADGPAEADAVPDALRFVCSVNRRLGIPAELLPVYLEELTSTLSSACYKAATERHGARELAYGVTGGSDVAADFQAIEAAMTEGHPCFVANNGRLGFGSGDYATYAPEAAVPVALHWVAAHRDAARFDAVDGFDHRRLLEAELGTQFGEFQGRLRALGLDPEDYLLVPVHPWQWEKRLSVTFAADVARRVLVHLGPGRDTYQAQQSIRTFFNRSEPTRCYVKTALSISNMGFLRGLSAHYMQATPAINAWLDGVIRADPLFASVGFGLLRETAAVGVRSALFESATEPGSPYRKMLAGLWRESPLTMIGDAEQLATMASLLHRDSAGTSVVGQLIERSGLPAGDWLARYLRAYLVPLLHSLYAYELAFMPHGENVILVLRDGAPERILMKDIGEEIVVMGDRTAVPEEASRVMADVPEEERVLAIFTDVFDCYFRFLGAVLEEDGILAADGFWDVVADVVHGYQDSQPDLAAQFTRYDLFAEDFALSCLNRLQLRNTRQMLDLSDQSGGLQFSGRLANPLFGR</sequence>
<dbReference type="Proteomes" id="UP000326464">
    <property type="component" value="Unassembled WGS sequence"/>
</dbReference>
<name>A0A7X1NPC4_9MICC</name>
<evidence type="ECO:0000313" key="5">
    <source>
        <dbReference type="EMBL" id="MPY10537.1"/>
    </source>
</evidence>
<dbReference type="AlphaFoldDB" id="A0A7X1NPC4"/>
<comment type="similarity">
    <text evidence="2">Belongs to the IucA/IucC family.</text>
</comment>
<accession>A0A7X1NPC4</accession>
<dbReference type="GO" id="GO:0019290">
    <property type="term" value="P:siderophore biosynthetic process"/>
    <property type="evidence" value="ECO:0007669"/>
    <property type="project" value="InterPro"/>
</dbReference>
<gene>
    <name evidence="5" type="ORF">FNH21_07330</name>
</gene>
<keyword evidence="6" id="KW-1185">Reference proteome</keyword>
<dbReference type="PANTHER" id="PTHR34384">
    <property type="entry name" value="L-2,3-DIAMINOPROPANOATE--CITRATE LIGASE"/>
    <property type="match status" value="1"/>
</dbReference>
<dbReference type="PANTHER" id="PTHR34384:SF6">
    <property type="entry name" value="STAPHYLOFERRIN B SYNTHASE"/>
    <property type="match status" value="1"/>
</dbReference>
<comment type="pathway">
    <text evidence="1">Siderophore biosynthesis.</text>
</comment>